<sequence>MVSHHGSASLRKEMTARSSPSQRWSGVGAEPNPSDSIEKKNRAVVLCSREEEDEPEPGRFGSGELNPVRAGPSSSSRPGNEKIDDFL</sequence>
<accession>A0AAP0JV05</accession>
<evidence type="ECO:0000313" key="2">
    <source>
        <dbReference type="EMBL" id="KAK9140521.1"/>
    </source>
</evidence>
<protein>
    <submittedName>
        <fullName evidence="2">Uncharacterized protein</fullName>
    </submittedName>
</protein>
<reference evidence="2 3" key="1">
    <citation type="submission" date="2024-01" db="EMBL/GenBank/DDBJ databases">
        <title>Genome assemblies of Stephania.</title>
        <authorList>
            <person name="Yang L."/>
        </authorList>
    </citation>
    <scope>NUCLEOTIDE SEQUENCE [LARGE SCALE GENOMIC DNA]</scope>
    <source>
        <strain evidence="2">JXDWG</strain>
        <tissue evidence="2">Leaf</tissue>
    </source>
</reference>
<proteinExistence type="predicted"/>
<comment type="caution">
    <text evidence="2">The sequence shown here is derived from an EMBL/GenBank/DDBJ whole genome shotgun (WGS) entry which is preliminary data.</text>
</comment>
<dbReference type="Proteomes" id="UP001419268">
    <property type="component" value="Unassembled WGS sequence"/>
</dbReference>
<feature type="region of interest" description="Disordered" evidence="1">
    <location>
        <begin position="1"/>
        <end position="87"/>
    </location>
</feature>
<dbReference type="EMBL" id="JBBNAG010000004">
    <property type="protein sequence ID" value="KAK9140521.1"/>
    <property type="molecule type" value="Genomic_DNA"/>
</dbReference>
<gene>
    <name evidence="2" type="ORF">Scep_010202</name>
</gene>
<evidence type="ECO:0000313" key="3">
    <source>
        <dbReference type="Proteomes" id="UP001419268"/>
    </source>
</evidence>
<evidence type="ECO:0000256" key="1">
    <source>
        <dbReference type="SAM" id="MobiDB-lite"/>
    </source>
</evidence>
<dbReference type="AlphaFoldDB" id="A0AAP0JV05"/>
<name>A0AAP0JV05_9MAGN</name>
<organism evidence="2 3">
    <name type="scientific">Stephania cephalantha</name>
    <dbReference type="NCBI Taxonomy" id="152367"/>
    <lineage>
        <taxon>Eukaryota</taxon>
        <taxon>Viridiplantae</taxon>
        <taxon>Streptophyta</taxon>
        <taxon>Embryophyta</taxon>
        <taxon>Tracheophyta</taxon>
        <taxon>Spermatophyta</taxon>
        <taxon>Magnoliopsida</taxon>
        <taxon>Ranunculales</taxon>
        <taxon>Menispermaceae</taxon>
        <taxon>Menispermoideae</taxon>
        <taxon>Cissampelideae</taxon>
        <taxon>Stephania</taxon>
    </lineage>
</organism>
<keyword evidence="3" id="KW-1185">Reference proteome</keyword>